<feature type="binding site" evidence="2">
    <location>
        <position position="162"/>
    </location>
    <ligand>
        <name>substrate</name>
    </ligand>
</feature>
<keyword evidence="3" id="KW-0479">Metal-binding</keyword>
<dbReference type="Pfam" id="PF03480">
    <property type="entry name" value="DctP"/>
    <property type="match status" value="1"/>
</dbReference>
<dbReference type="GO" id="GO:0031317">
    <property type="term" value="C:tripartite ATP-independent periplasmic transporter complex"/>
    <property type="evidence" value="ECO:0007669"/>
    <property type="project" value="InterPro"/>
</dbReference>
<reference evidence="4 5" key="1">
    <citation type="submission" date="2019-06" db="EMBL/GenBank/DDBJ databases">
        <title>Draft genome of Aliikangiella marina GYP-15.</title>
        <authorList>
            <person name="Wang G."/>
        </authorList>
    </citation>
    <scope>NUCLEOTIDE SEQUENCE [LARGE SCALE GENOMIC DNA]</scope>
    <source>
        <strain evidence="4 5">GYP-15</strain>
    </source>
</reference>
<dbReference type="EMBL" id="VIKR01000005">
    <property type="protein sequence ID" value="TQV72193.1"/>
    <property type="molecule type" value="Genomic_DNA"/>
</dbReference>
<dbReference type="InterPro" id="IPR038404">
    <property type="entry name" value="TRAP_DctP_sf"/>
</dbReference>
<evidence type="ECO:0000313" key="5">
    <source>
        <dbReference type="Proteomes" id="UP000317839"/>
    </source>
</evidence>
<protein>
    <submittedName>
        <fullName evidence="4">ABC transporter substrate-binding protein</fullName>
    </submittedName>
</protein>
<feature type="binding site" evidence="3">
    <location>
        <position position="221"/>
    </location>
    <ligand>
        <name>Na(+)</name>
        <dbReference type="ChEBI" id="CHEBI:29101"/>
    </ligand>
</feature>
<accession>A0A545T4Q4</accession>
<dbReference type="Gene3D" id="3.40.190.10">
    <property type="entry name" value="Periplasmic binding protein-like II"/>
    <property type="match status" value="1"/>
</dbReference>
<dbReference type="InterPro" id="IPR026289">
    <property type="entry name" value="SBP_TakP-like"/>
</dbReference>
<dbReference type="OrthoDB" id="9769667at2"/>
<dbReference type="PANTHER" id="PTHR33376">
    <property type="match status" value="1"/>
</dbReference>
<dbReference type="PANTHER" id="PTHR33376:SF5">
    <property type="entry name" value="EXTRACYTOPLASMIC SOLUTE RECEPTOR PROTEIN"/>
    <property type="match status" value="1"/>
</dbReference>
<feature type="binding site" evidence="3">
    <location>
        <position position="220"/>
    </location>
    <ligand>
        <name>substrate</name>
    </ligand>
</feature>
<evidence type="ECO:0000256" key="3">
    <source>
        <dbReference type="PIRSR" id="PIRSR039026-2"/>
    </source>
</evidence>
<dbReference type="Proteomes" id="UP000317839">
    <property type="component" value="Unassembled WGS sequence"/>
</dbReference>
<comment type="caution">
    <text evidence="4">The sequence shown here is derived from an EMBL/GenBank/DDBJ whole genome shotgun (WGS) entry which is preliminary data.</text>
</comment>
<dbReference type="PIRSF" id="PIRSF039026">
    <property type="entry name" value="SiaP"/>
    <property type="match status" value="1"/>
</dbReference>
<organism evidence="4 5">
    <name type="scientific">Aliikangiella marina</name>
    <dbReference type="NCBI Taxonomy" id="1712262"/>
    <lineage>
        <taxon>Bacteria</taxon>
        <taxon>Pseudomonadati</taxon>
        <taxon>Pseudomonadota</taxon>
        <taxon>Gammaproteobacteria</taxon>
        <taxon>Oceanospirillales</taxon>
        <taxon>Pleioneaceae</taxon>
        <taxon>Aliikangiella</taxon>
    </lineage>
</organism>
<proteinExistence type="predicted"/>
<dbReference type="Gene3D" id="3.40.190.170">
    <property type="entry name" value="Bacterial extracellular solute-binding protein, family 7"/>
    <property type="match status" value="1"/>
</dbReference>
<dbReference type="GO" id="GO:0055085">
    <property type="term" value="P:transmembrane transport"/>
    <property type="evidence" value="ECO:0007669"/>
    <property type="project" value="InterPro"/>
</dbReference>
<sequence>MKRRNFIAAAGAATVLTACGQQQDCATGEANNKPQETIEWNMVTTWPPGFQGLGTGAEYLAALIGKLSNGRITVKVFGAGELVPALQVFDAVSSGTVQMGHGASYYWKGKMPAASFFSSVPFGLNAQEMNGWLLKGGGLELWQELYAPFNLIPMPGGNTDIQMAGWFNKEINSVDDLKGLKMRIPGLGGEVLKRAGGNPELIAGGEIFSALEMGRIDAAEFVGPYNDLAFGFYKAAKYYYYPGWQEPGTTLEALINKQAFEQLPADLQDVVKTACLTANADMLAEFTEKNNEALRILVEEHGVQVKKLPQEVLDHLESISEKLVEEQGQANELSKRIYASYLDFKKKANAWKQISQSL</sequence>
<dbReference type="CDD" id="cd13604">
    <property type="entry name" value="PBP2_TRAP_ketoacid_lactate_like"/>
    <property type="match status" value="1"/>
</dbReference>
<dbReference type="InterPro" id="IPR018389">
    <property type="entry name" value="DctP_fam"/>
</dbReference>
<keyword evidence="1" id="KW-0732">Signal</keyword>
<dbReference type="NCBIfam" id="NF037995">
    <property type="entry name" value="TRAP_S1"/>
    <property type="match status" value="1"/>
</dbReference>
<feature type="binding site" evidence="2">
    <location>
        <position position="183"/>
    </location>
    <ligand>
        <name>substrate</name>
    </ligand>
</feature>
<evidence type="ECO:0000256" key="1">
    <source>
        <dbReference type="ARBA" id="ARBA00022729"/>
    </source>
</evidence>
<gene>
    <name evidence="4" type="ORF">FLL45_18410</name>
</gene>
<evidence type="ECO:0000313" key="4">
    <source>
        <dbReference type="EMBL" id="TQV72193.1"/>
    </source>
</evidence>
<dbReference type="GO" id="GO:0046872">
    <property type="term" value="F:metal ion binding"/>
    <property type="evidence" value="ECO:0007669"/>
    <property type="project" value="UniProtKB-KW"/>
</dbReference>
<dbReference type="RefSeq" id="WP_142943523.1">
    <property type="nucleotide sequence ID" value="NZ_VIKR01000005.1"/>
</dbReference>
<feature type="binding site" evidence="3">
    <location>
        <position position="246"/>
    </location>
    <ligand>
        <name>substrate</name>
    </ligand>
</feature>
<evidence type="ECO:0000256" key="2">
    <source>
        <dbReference type="PIRSR" id="PIRSR039026-1"/>
    </source>
</evidence>
<dbReference type="AlphaFoldDB" id="A0A545T4Q4"/>
<dbReference type="PROSITE" id="PS51257">
    <property type="entry name" value="PROKAR_LIPOPROTEIN"/>
    <property type="match status" value="1"/>
</dbReference>
<keyword evidence="5" id="KW-1185">Reference proteome</keyword>
<name>A0A545T4Q4_9GAMM</name>